<evidence type="ECO:0000256" key="2">
    <source>
        <dbReference type="ARBA" id="ARBA00006275"/>
    </source>
</evidence>
<name>A0A1H3ZEG4_9BACT</name>
<evidence type="ECO:0000259" key="6">
    <source>
        <dbReference type="Pfam" id="PF07980"/>
    </source>
</evidence>
<gene>
    <name evidence="8" type="ORF">SAMN05444145_102184</name>
</gene>
<keyword evidence="4" id="KW-0472">Membrane</keyword>
<dbReference type="OrthoDB" id="630434at2"/>
<dbReference type="STRING" id="1033731.SAMN05444145_102184"/>
<dbReference type="PROSITE" id="PS51257">
    <property type="entry name" value="PROKAR_LIPOPROTEIN"/>
    <property type="match status" value="1"/>
</dbReference>
<dbReference type="InterPro" id="IPR011990">
    <property type="entry name" value="TPR-like_helical_dom_sf"/>
</dbReference>
<reference evidence="8 9" key="1">
    <citation type="submission" date="2016-10" db="EMBL/GenBank/DDBJ databases">
        <authorList>
            <person name="de Groot N.N."/>
        </authorList>
    </citation>
    <scope>NUCLEOTIDE SEQUENCE [LARGE SCALE GENOMIC DNA]</scope>
    <source>
        <strain evidence="8 9">DSM 25383</strain>
    </source>
</reference>
<dbReference type="Proteomes" id="UP000183253">
    <property type="component" value="Unassembled WGS sequence"/>
</dbReference>
<evidence type="ECO:0000256" key="3">
    <source>
        <dbReference type="ARBA" id="ARBA00022729"/>
    </source>
</evidence>
<evidence type="ECO:0000313" key="8">
    <source>
        <dbReference type="EMBL" id="SEA22047.1"/>
    </source>
</evidence>
<feature type="domain" description="SusD-like N-terminal" evidence="7">
    <location>
        <begin position="59"/>
        <end position="224"/>
    </location>
</feature>
<dbReference type="Gene3D" id="1.25.40.390">
    <property type="match status" value="1"/>
</dbReference>
<organism evidence="8 9">
    <name type="scientific">Alistipes timonensis JC136</name>
    <dbReference type="NCBI Taxonomy" id="1033731"/>
    <lineage>
        <taxon>Bacteria</taxon>
        <taxon>Pseudomonadati</taxon>
        <taxon>Bacteroidota</taxon>
        <taxon>Bacteroidia</taxon>
        <taxon>Bacteroidales</taxon>
        <taxon>Rikenellaceae</taxon>
        <taxon>Alistipes</taxon>
    </lineage>
</organism>
<evidence type="ECO:0000256" key="1">
    <source>
        <dbReference type="ARBA" id="ARBA00004442"/>
    </source>
</evidence>
<protein>
    <submittedName>
        <fullName evidence="8">SusD family protein</fullName>
    </submittedName>
</protein>
<keyword evidence="3" id="KW-0732">Signal</keyword>
<feature type="domain" description="RagB/SusD" evidence="6">
    <location>
        <begin position="329"/>
        <end position="458"/>
    </location>
</feature>
<sequence>MKKYAYILLAALGFASCNYLEIDPIGQVIPHKTSEYRALLTEGYFRFPYIDSKALTGMLSDETDYLYDGKLYSSNYVALSHNFVWDYSSQMHEMPYETYYRAIFLANAVIDDVMDSEQDSAESKEQIMGEAYAIRAYSHFDLVNLYGKAYDPATAATDRGVPLSVEIDIEQKYRPASVEAIYTQILKDIEQAEKLMDVEKQPDATLSYRFSLNALEAFKARVLLYMRNWQGAYDAATTLMPAYALADLNDLGEKGEDNLPWKATSTESILAWERPFGFSSGDLFESCALSDEMLARFDKATDNRRNYIKEAVKRDPVWGDETPLGYYIPDRSSSDRVSIRIAEMYLIAAEAGSYLPAELDNARTHLLTLQSKRLKPEAMEAQRTKVQAMNADELRAEIADERARELIGEGHRWMDLRRTTRPAITRVHEEVTYRLQAGDSRYTLPFPQSAINNNPELNN</sequence>
<evidence type="ECO:0000313" key="9">
    <source>
        <dbReference type="Proteomes" id="UP000183253"/>
    </source>
</evidence>
<dbReference type="Pfam" id="PF14322">
    <property type="entry name" value="SusD-like_3"/>
    <property type="match status" value="1"/>
</dbReference>
<evidence type="ECO:0000256" key="5">
    <source>
        <dbReference type="ARBA" id="ARBA00023237"/>
    </source>
</evidence>
<dbReference type="InterPro" id="IPR033985">
    <property type="entry name" value="SusD-like_N"/>
</dbReference>
<dbReference type="RefSeq" id="WP_010263446.1">
    <property type="nucleotide sequence ID" value="NZ_CAEG01000012.1"/>
</dbReference>
<comment type="subcellular location">
    <subcellularLocation>
        <location evidence="1">Cell outer membrane</location>
    </subcellularLocation>
</comment>
<keyword evidence="5" id="KW-0998">Cell outer membrane</keyword>
<proteinExistence type="inferred from homology"/>
<comment type="similarity">
    <text evidence="2">Belongs to the SusD family.</text>
</comment>
<dbReference type="EMBL" id="FNRI01000002">
    <property type="protein sequence ID" value="SEA22047.1"/>
    <property type="molecule type" value="Genomic_DNA"/>
</dbReference>
<dbReference type="InterPro" id="IPR012944">
    <property type="entry name" value="SusD_RagB_dom"/>
</dbReference>
<dbReference type="Pfam" id="PF07980">
    <property type="entry name" value="SusD_RagB"/>
    <property type="match status" value="1"/>
</dbReference>
<dbReference type="GO" id="GO:0009279">
    <property type="term" value="C:cell outer membrane"/>
    <property type="evidence" value="ECO:0007669"/>
    <property type="project" value="UniProtKB-SubCell"/>
</dbReference>
<dbReference type="AlphaFoldDB" id="A0A1H3ZEG4"/>
<dbReference type="SUPFAM" id="SSF48452">
    <property type="entry name" value="TPR-like"/>
    <property type="match status" value="1"/>
</dbReference>
<keyword evidence="9" id="KW-1185">Reference proteome</keyword>
<evidence type="ECO:0000259" key="7">
    <source>
        <dbReference type="Pfam" id="PF14322"/>
    </source>
</evidence>
<accession>A0A1H3ZEG4</accession>
<evidence type="ECO:0000256" key="4">
    <source>
        <dbReference type="ARBA" id="ARBA00023136"/>
    </source>
</evidence>